<organism evidence="6">
    <name type="scientific">Gracilinema caldarium</name>
    <dbReference type="NCBI Taxonomy" id="215591"/>
    <lineage>
        <taxon>Bacteria</taxon>
        <taxon>Pseudomonadati</taxon>
        <taxon>Spirochaetota</taxon>
        <taxon>Spirochaetia</taxon>
        <taxon>Spirochaetales</taxon>
        <taxon>Breznakiellaceae</taxon>
        <taxon>Gracilinema</taxon>
    </lineage>
</organism>
<dbReference type="EMBL" id="DSVL01000035">
    <property type="protein sequence ID" value="HFH28114.1"/>
    <property type="molecule type" value="Genomic_DNA"/>
</dbReference>
<dbReference type="AlphaFoldDB" id="A0A7C3EBI9"/>
<feature type="chain" id="PRO_5028278659" evidence="4">
    <location>
        <begin position="24"/>
        <end position="342"/>
    </location>
</feature>
<dbReference type="GO" id="GO:0004553">
    <property type="term" value="F:hydrolase activity, hydrolyzing O-glycosyl compounds"/>
    <property type="evidence" value="ECO:0007669"/>
    <property type="project" value="InterPro"/>
</dbReference>
<dbReference type="PANTHER" id="PTHR34142:SF1">
    <property type="entry name" value="GLYCOSIDE HYDROLASE FAMILY 5 DOMAIN-CONTAINING PROTEIN"/>
    <property type="match status" value="1"/>
</dbReference>
<dbReference type="InterPro" id="IPR017853">
    <property type="entry name" value="GH"/>
</dbReference>
<evidence type="ECO:0000259" key="5">
    <source>
        <dbReference type="Pfam" id="PF00150"/>
    </source>
</evidence>
<dbReference type="Pfam" id="PF00150">
    <property type="entry name" value="Cellulase"/>
    <property type="match status" value="1"/>
</dbReference>
<dbReference type="Gene3D" id="3.20.20.80">
    <property type="entry name" value="Glycosidases"/>
    <property type="match status" value="1"/>
</dbReference>
<dbReference type="SUPFAM" id="SSF51445">
    <property type="entry name" value="(Trans)glycosidases"/>
    <property type="match status" value="1"/>
</dbReference>
<evidence type="ECO:0000256" key="3">
    <source>
        <dbReference type="RuleBase" id="RU361153"/>
    </source>
</evidence>
<name>A0A7C3EBI9_9SPIR</name>
<dbReference type="PROSITE" id="PS51257">
    <property type="entry name" value="PROKAR_LIPOPROTEIN"/>
    <property type="match status" value="1"/>
</dbReference>
<sequence length="342" mass="38501">MKQFSLWLCTVTAVALLVSACGADDTQLSVDKNGKTVVDRFGQLQVMGTNLCTEAGKPIQLRGMSSFGLQWAGKYANEDVLRWLRDDWNIQVWRAAMYLTQGGYIENPVIKEKVISSIEAALKLGIYVIVDWHVLSDKNPQVYQDRAIEFFTDIAQKYGSNPHVLYEICNEPNGKDVTWQGQIKPYAEAVISAIRRFDPDNIIIVGTSNWSQDVDVAAEDPIRDQKNIMYTLHFYAGTHGEELRQKAEKALAKGLPIFVTEWGASDASGGGGFYLEKSKVWLSFLKKHKISWVNWSVNNKGEESGALVYNADREGKGNWKESDLSLSGRFVRKVLRNEIRIP</sequence>
<evidence type="ECO:0000256" key="4">
    <source>
        <dbReference type="SAM" id="SignalP"/>
    </source>
</evidence>
<proteinExistence type="inferred from homology"/>
<dbReference type="InterPro" id="IPR018087">
    <property type="entry name" value="Glyco_hydro_5_CS"/>
</dbReference>
<accession>A0A7C3EBI9</accession>
<evidence type="ECO:0000256" key="1">
    <source>
        <dbReference type="ARBA" id="ARBA00022801"/>
    </source>
</evidence>
<comment type="caution">
    <text evidence="6">The sequence shown here is derived from an EMBL/GenBank/DDBJ whole genome shotgun (WGS) entry which is preliminary data.</text>
</comment>
<dbReference type="InterPro" id="IPR001547">
    <property type="entry name" value="Glyco_hydro_5"/>
</dbReference>
<protein>
    <submittedName>
        <fullName evidence="6">Glycoside hydrolase family 5 protein</fullName>
    </submittedName>
</protein>
<dbReference type="PROSITE" id="PS00659">
    <property type="entry name" value="GLYCOSYL_HYDROL_F5"/>
    <property type="match status" value="1"/>
</dbReference>
<gene>
    <name evidence="6" type="ORF">ENS59_01170</name>
</gene>
<keyword evidence="2 3" id="KW-0326">Glycosidase</keyword>
<feature type="signal peptide" evidence="4">
    <location>
        <begin position="1"/>
        <end position="23"/>
    </location>
</feature>
<comment type="similarity">
    <text evidence="3">Belongs to the glycosyl hydrolase 5 (cellulase A) family.</text>
</comment>
<keyword evidence="1 3" id="KW-0378">Hydrolase</keyword>
<dbReference type="PANTHER" id="PTHR34142">
    <property type="entry name" value="ENDO-BETA-1,4-GLUCANASE A"/>
    <property type="match status" value="1"/>
</dbReference>
<evidence type="ECO:0000313" key="6">
    <source>
        <dbReference type="EMBL" id="HFH28114.1"/>
    </source>
</evidence>
<feature type="domain" description="Glycoside hydrolase family 5" evidence="5">
    <location>
        <begin position="52"/>
        <end position="301"/>
    </location>
</feature>
<dbReference type="GO" id="GO:0000272">
    <property type="term" value="P:polysaccharide catabolic process"/>
    <property type="evidence" value="ECO:0007669"/>
    <property type="project" value="InterPro"/>
</dbReference>
<reference evidence="6" key="1">
    <citation type="journal article" date="2020" name="mSystems">
        <title>Genome- and Community-Level Interaction Insights into Carbon Utilization and Element Cycling Functions of Hydrothermarchaeota in Hydrothermal Sediment.</title>
        <authorList>
            <person name="Zhou Z."/>
            <person name="Liu Y."/>
            <person name="Xu W."/>
            <person name="Pan J."/>
            <person name="Luo Z.H."/>
            <person name="Li M."/>
        </authorList>
    </citation>
    <scope>NUCLEOTIDE SEQUENCE [LARGE SCALE GENOMIC DNA]</scope>
    <source>
        <strain evidence="6">SpSt-503</strain>
    </source>
</reference>
<evidence type="ECO:0000256" key="2">
    <source>
        <dbReference type="ARBA" id="ARBA00023295"/>
    </source>
</evidence>
<keyword evidence="4" id="KW-0732">Signal</keyword>